<name>A0A1S3C6L4_CUCME</name>
<evidence type="ECO:0000313" key="2">
    <source>
        <dbReference type="Proteomes" id="UP001652600"/>
    </source>
</evidence>
<sequence length="222" mass="24646">MGDRRSHHHGGDSSSGEEDGDAKWRAAIDSVTVSSVFISSLTNGVPATSINTTSKFDDDFELNLRAQPPKPYQIKAQKLLDNILETTLELVEHSNSVPCHDDSKSSEGGIRLFKNAPVGVVFDHVDELPRPTKRPKIIPGKEINEKSKKFKQQLRSVAVEGEDIITAAKRVCEKSIARLEAKEAAMKAAAKREEERVAKLKKVRGEKWLPSIAREMKLQSQH</sequence>
<dbReference type="PANTHER" id="PTHR36765">
    <property type="entry name" value="EXPRESSED PROTEIN"/>
    <property type="match status" value="1"/>
</dbReference>
<reference evidence="3" key="1">
    <citation type="submission" date="2025-08" db="UniProtKB">
        <authorList>
            <consortium name="RefSeq"/>
        </authorList>
    </citation>
    <scope>IDENTIFICATION</scope>
    <source>
        <tissue evidence="3">Stem</tissue>
    </source>
</reference>
<keyword evidence="2" id="KW-1185">Reference proteome</keyword>
<evidence type="ECO:0000256" key="1">
    <source>
        <dbReference type="SAM" id="MobiDB-lite"/>
    </source>
</evidence>
<dbReference type="GeneID" id="103497429"/>
<organism evidence="2 3">
    <name type="scientific">Cucumis melo</name>
    <name type="common">Muskmelon</name>
    <dbReference type="NCBI Taxonomy" id="3656"/>
    <lineage>
        <taxon>Eukaryota</taxon>
        <taxon>Viridiplantae</taxon>
        <taxon>Streptophyta</taxon>
        <taxon>Embryophyta</taxon>
        <taxon>Tracheophyta</taxon>
        <taxon>Spermatophyta</taxon>
        <taxon>Magnoliopsida</taxon>
        <taxon>eudicotyledons</taxon>
        <taxon>Gunneridae</taxon>
        <taxon>Pentapetalae</taxon>
        <taxon>rosids</taxon>
        <taxon>fabids</taxon>
        <taxon>Cucurbitales</taxon>
        <taxon>Cucurbitaceae</taxon>
        <taxon>Benincaseae</taxon>
        <taxon>Cucumis</taxon>
    </lineage>
</organism>
<gene>
    <name evidence="3" type="primary">LOC103497429</name>
</gene>
<dbReference type="AlphaFoldDB" id="A0A1S3C6L4"/>
<dbReference type="Proteomes" id="UP001652600">
    <property type="component" value="Chromosome 11"/>
</dbReference>
<dbReference type="KEGG" id="cmo:103497429"/>
<dbReference type="RefSeq" id="XP_008457847.2">
    <property type="nucleotide sequence ID" value="XM_008459625.3"/>
</dbReference>
<dbReference type="Gramene" id="MELO3C020909.2.1">
    <property type="protein sequence ID" value="MELO3C020909.2.1"/>
    <property type="gene ID" value="MELO3C020909.2"/>
</dbReference>
<dbReference type="InParanoid" id="A0A1S3C6L4"/>
<feature type="region of interest" description="Disordered" evidence="1">
    <location>
        <begin position="1"/>
        <end position="23"/>
    </location>
</feature>
<dbReference type="eggNOG" id="ENOG502RZP9">
    <property type="taxonomic scope" value="Eukaryota"/>
</dbReference>
<evidence type="ECO:0000313" key="3">
    <source>
        <dbReference type="RefSeq" id="XP_008457847.2"/>
    </source>
</evidence>
<accession>A0A1S3C6L4</accession>
<protein>
    <submittedName>
        <fullName evidence="3">Uncharacterized protein LOC103497429</fullName>
    </submittedName>
</protein>
<proteinExistence type="predicted"/>
<dbReference type="PANTHER" id="PTHR36765:SF1">
    <property type="entry name" value="EXPRESSED PROTEIN"/>
    <property type="match status" value="1"/>
</dbReference>